<dbReference type="VEuPathDB" id="AmoebaDB:EHI5A_029890"/>
<dbReference type="VEuPathDB" id="AmoebaDB:EHI7A_014100"/>
<name>A0A5K1V6Z8_ENTHI</name>
<gene>
    <name evidence="4" type="ORF">CL6EHI_021290</name>
</gene>
<evidence type="ECO:0000256" key="3">
    <source>
        <dbReference type="ARBA" id="ARBA00022860"/>
    </source>
</evidence>
<keyword evidence="2" id="KW-0963">Cytoplasm</keyword>
<comment type="caution">
    <text evidence="4">The sequence shown here is derived from an EMBL/GenBank/DDBJ whole genome shotgun (WGS) entry which is preliminary data.</text>
</comment>
<dbReference type="GO" id="GO:0007051">
    <property type="term" value="P:spindle organization"/>
    <property type="evidence" value="ECO:0007669"/>
    <property type="project" value="TreeGrafter"/>
</dbReference>
<evidence type="ECO:0000256" key="2">
    <source>
        <dbReference type="ARBA" id="ARBA00022490"/>
    </source>
</evidence>
<proteinExistence type="predicted"/>
<dbReference type="EMBL" id="BDEQ01000001">
    <property type="protein sequence ID" value="GAT94513.1"/>
    <property type="molecule type" value="Genomic_DNA"/>
</dbReference>
<dbReference type="VEuPathDB" id="AmoebaDB:KM1_033940"/>
<evidence type="ECO:0000256" key="1">
    <source>
        <dbReference type="ARBA" id="ARBA00004496"/>
    </source>
</evidence>
<evidence type="ECO:0000313" key="5">
    <source>
        <dbReference type="Proteomes" id="UP000078387"/>
    </source>
</evidence>
<dbReference type="InterPro" id="IPR051185">
    <property type="entry name" value="ASPM"/>
</dbReference>
<dbReference type="GO" id="GO:0000278">
    <property type="term" value="P:mitotic cell cycle"/>
    <property type="evidence" value="ECO:0007669"/>
    <property type="project" value="TreeGrafter"/>
</dbReference>
<dbReference type="VEuPathDB" id="AmoebaDB:EHI_021290"/>
<dbReference type="GO" id="GO:0005737">
    <property type="term" value="C:cytoplasm"/>
    <property type="evidence" value="ECO:0007669"/>
    <property type="project" value="UniProtKB-SubCell"/>
</dbReference>
<keyword evidence="3" id="KW-0112">Calmodulin-binding</keyword>
<comment type="subcellular location">
    <subcellularLocation>
        <location evidence="1">Cytoplasm</location>
    </subcellularLocation>
</comment>
<dbReference type="GO" id="GO:0051295">
    <property type="term" value="P:establishment of meiotic spindle localization"/>
    <property type="evidence" value="ECO:0007669"/>
    <property type="project" value="TreeGrafter"/>
</dbReference>
<sequence length="1370" mass="162361">MTEVKDKPTSLSDLNEETILKKTLLKEIDNLYHKKEVDPATLSDNENIKAIVKNYEKQVDSIMEHVLPVLEKRFRLKSILVDRYGETHRQDVLRLFVHYNKSYFQFIEHPLGNVKSLYLQLFKLYDFTERKCYYGVIFVLKYMMVLDLMRKNMIIGNVRLFRSTTKFVSSIEIVKQTIELAFETPLHVYDTLCNFGYSLTQVQYPQYCIQYKLNDLDDFISSGIQLSVLATYLADQRLGITSNIINSLVLDNDQLLTRRQATSNINHLVGFLNTLGMPFKIGEIAFYDYSIYEREDGVVSLFLFEFLRVFQCQLVIPIHVVCNEISRIGETKISLNSSNDMYEAWVSVIGNCYNKVFTYNEFEYFLPYLYIVCYYSHLSIPPLSHKGDGEKRRIEIIKAMQPGLEILNIPKRIFTDKINNYGDKTVINYILSFLFYFIQKNAIIDCAANSIGNALKKCVERKKMKKGMLFISSIFNTINIIKGKEDEYFYNQIMIGTNLVQQNHIKVLYDEEIKHTEEVQCIMKKLLLQKQMKGIWSCVKEVQSICRQYVIQNENNKLKKEIREIQSIYKAMNTKVYYNEILESCLTTQSNGREMEKSQNWKEQIESNKTTQKEIRRYVDEMKYTRIIEGTKSFETVFKEEIYKREFNKQVNSNKLVQSILRRNHSFMNYEGIINSCIETQKHAKRIVYCTRYEEICQSSANVADALKQILHSSEYGFIKRVCPFVQSYYRSLIQTKQMKERINSCIPLEGIFRGIKEYHNYSVIIQSNIDVQKESRRAIKHNKYQEIITSEQIICSMLRKKRDHLEYSHLQEQCQIVQGLCRRRIFKEQFDCINIQTSLVQSEMKRITKSRIFKEIEQASKEMSAFIKTYSITLEFMIRVKMAEEVQAVIKGNKTLHKYLQVVENIKEPQSICKEVVYTNKMKDIINGIKYIQQHHYFEEIKRQCINVQAIMRKINIPSFKENQLSCKNVELIWRCEIKQREYNKQRNSIIQCQRCGKETLKRKEYIQLIRANEIVQSYWRKVMQKHEQEEREYYCSEIQGIMRSVIVKKDKGYELSKWYQDCEYKRCLTKYCIPLQGICRQVIVKYGVNLDEEIMQSLSYSCELYTLIHSSVSLNEKQKKQKRISESPSKILQSPSQRILPKEIIMNSIYLNKTTRMSFNRLEYNKRILYEYIRKSERSIIDIAFSNIRMIERKKLEEVQIGAKQLFEQIRCSEWFRVMFVKYQCVYHILDLLKSSNKSPPYLELVEKSCMMLHFLIRDNCSFKLYNNPNMIKSTIERISEVLRNFMEIKILTEGTKVFLCLIQKLPEIKMYLVDVCQRLNTKLPEVEQKEKLEKKKAMDISAKLKKECIYEAASPHIKILVAKVIGK</sequence>
<dbReference type="OMA" id="MEKSQTW"/>
<dbReference type="GO" id="GO:0005516">
    <property type="term" value="F:calmodulin binding"/>
    <property type="evidence" value="ECO:0007669"/>
    <property type="project" value="UniProtKB-KW"/>
</dbReference>
<dbReference type="PANTHER" id="PTHR22706">
    <property type="entry name" value="ASSEMBLY FACTOR FOR SPINDLE MICROTUBULES"/>
    <property type="match status" value="1"/>
</dbReference>
<dbReference type="GO" id="GO:0000922">
    <property type="term" value="C:spindle pole"/>
    <property type="evidence" value="ECO:0007669"/>
    <property type="project" value="TreeGrafter"/>
</dbReference>
<protein>
    <submittedName>
        <fullName evidence="4">Uncharacterized protein</fullName>
    </submittedName>
</protein>
<reference evidence="4 5" key="1">
    <citation type="submission" date="2016-05" db="EMBL/GenBank/DDBJ databases">
        <title>First whole genome sequencing of Entamoeba histolytica HM1:IMSS-clone-6.</title>
        <authorList>
            <person name="Mukherjee Avik.K."/>
            <person name="Izumyama S."/>
            <person name="Nakada-Tsukui K."/>
            <person name="Nozaki T."/>
        </authorList>
    </citation>
    <scope>NUCLEOTIDE SEQUENCE [LARGE SCALE GENOMIC DNA]</scope>
    <source>
        <strain evidence="4 5">HM1:IMSS clone 6</strain>
    </source>
</reference>
<dbReference type="Proteomes" id="UP000078387">
    <property type="component" value="Unassembled WGS sequence"/>
</dbReference>
<accession>A0A5K1V6Z8</accession>
<organism evidence="4 5">
    <name type="scientific">Entamoeba histolytica</name>
    <dbReference type="NCBI Taxonomy" id="5759"/>
    <lineage>
        <taxon>Eukaryota</taxon>
        <taxon>Amoebozoa</taxon>
        <taxon>Evosea</taxon>
        <taxon>Archamoebae</taxon>
        <taxon>Mastigamoebida</taxon>
        <taxon>Entamoebidae</taxon>
        <taxon>Entamoeba</taxon>
    </lineage>
</organism>
<dbReference type="PANTHER" id="PTHR22706:SF1">
    <property type="entry name" value="ASSEMBLY FACTOR FOR SPINDLE MICROTUBULES"/>
    <property type="match status" value="1"/>
</dbReference>
<dbReference type="VEuPathDB" id="AmoebaDB:EHI8A_023370"/>
<evidence type="ECO:0000313" key="4">
    <source>
        <dbReference type="EMBL" id="GAT94513.1"/>
    </source>
</evidence>